<dbReference type="AlphaFoldDB" id="A0A8H4BA39"/>
<evidence type="ECO:0000256" key="4">
    <source>
        <dbReference type="ARBA" id="ARBA00022448"/>
    </source>
</evidence>
<keyword evidence="4" id="KW-0813">Transport</keyword>
<evidence type="ECO:0000256" key="1">
    <source>
        <dbReference type="ARBA" id="ARBA00004601"/>
    </source>
</evidence>
<evidence type="ECO:0000256" key="7">
    <source>
        <dbReference type="ARBA" id="ARBA00023054"/>
    </source>
</evidence>
<dbReference type="Pfam" id="PF07928">
    <property type="entry name" value="Vps54"/>
    <property type="match status" value="1"/>
</dbReference>
<keyword evidence="7" id="KW-0175">Coiled coil</keyword>
<comment type="caution">
    <text evidence="11">The sequence shown here is derived from an EMBL/GenBank/DDBJ whole genome shotgun (WGS) entry which is preliminary data.</text>
</comment>
<feature type="region of interest" description="Disordered" evidence="8">
    <location>
        <begin position="212"/>
        <end position="271"/>
    </location>
</feature>
<dbReference type="GO" id="GO:0015031">
    <property type="term" value="P:protein transport"/>
    <property type="evidence" value="ECO:0007669"/>
    <property type="project" value="UniProtKB-KW"/>
</dbReference>
<comment type="similarity">
    <text evidence="2">Belongs to the VPS54 family.</text>
</comment>
<evidence type="ECO:0000313" key="11">
    <source>
        <dbReference type="EMBL" id="KAF1797756.1"/>
    </source>
</evidence>
<feature type="domain" description="Vacuolar protein sorting-associated protein 54 C-terminal" evidence="9">
    <location>
        <begin position="800"/>
        <end position="931"/>
    </location>
</feature>
<protein>
    <recommendedName>
        <fullName evidence="3">Vacuolar protein sorting-associated protein 54</fullName>
    </recommendedName>
</protein>
<dbReference type="GO" id="GO:0005829">
    <property type="term" value="C:cytosol"/>
    <property type="evidence" value="ECO:0007669"/>
    <property type="project" value="GOC"/>
</dbReference>
<accession>A0A8H4BA39</accession>
<dbReference type="Gene3D" id="6.10.250.860">
    <property type="match status" value="1"/>
</dbReference>
<feature type="compositionally biased region" description="Polar residues" evidence="8">
    <location>
        <begin position="1060"/>
        <end position="1069"/>
    </location>
</feature>
<evidence type="ECO:0000259" key="10">
    <source>
        <dbReference type="Pfam" id="PF10475"/>
    </source>
</evidence>
<keyword evidence="6" id="KW-0333">Golgi apparatus</keyword>
<keyword evidence="5" id="KW-0653">Protein transport</keyword>
<dbReference type="GO" id="GO:0042147">
    <property type="term" value="P:retrograde transport, endosome to Golgi"/>
    <property type="evidence" value="ECO:0007669"/>
    <property type="project" value="InterPro"/>
</dbReference>
<dbReference type="EMBL" id="JAAECE010000008">
    <property type="protein sequence ID" value="KAF1797756.1"/>
    <property type="molecule type" value="Genomic_DNA"/>
</dbReference>
<dbReference type="Gene3D" id="1.20.1280.130">
    <property type="match status" value="1"/>
</dbReference>
<dbReference type="Pfam" id="PF10475">
    <property type="entry name" value="Vps54_N"/>
    <property type="match status" value="1"/>
</dbReference>
<dbReference type="PANTHER" id="PTHR12965">
    <property type="entry name" value="VACUOLAR PROTEIN SORTING 54"/>
    <property type="match status" value="1"/>
</dbReference>
<feature type="compositionally biased region" description="Low complexity" evidence="8">
    <location>
        <begin position="90"/>
        <end position="104"/>
    </location>
</feature>
<feature type="region of interest" description="Disordered" evidence="8">
    <location>
        <begin position="1"/>
        <end position="127"/>
    </location>
</feature>
<evidence type="ECO:0000256" key="8">
    <source>
        <dbReference type="SAM" id="MobiDB-lite"/>
    </source>
</evidence>
<feature type="compositionally biased region" description="Polar residues" evidence="8">
    <location>
        <begin position="1"/>
        <end position="22"/>
    </location>
</feature>
<dbReference type="GO" id="GO:0006896">
    <property type="term" value="P:Golgi to vacuole transport"/>
    <property type="evidence" value="ECO:0007669"/>
    <property type="project" value="TreeGrafter"/>
</dbReference>
<dbReference type="GO" id="GO:0000938">
    <property type="term" value="C:GARP complex"/>
    <property type="evidence" value="ECO:0007669"/>
    <property type="project" value="InterPro"/>
</dbReference>
<dbReference type="InterPro" id="IPR019515">
    <property type="entry name" value="VPS54_N"/>
</dbReference>
<evidence type="ECO:0000259" key="9">
    <source>
        <dbReference type="Pfam" id="PF07928"/>
    </source>
</evidence>
<evidence type="ECO:0000256" key="5">
    <source>
        <dbReference type="ARBA" id="ARBA00022927"/>
    </source>
</evidence>
<evidence type="ECO:0000313" key="12">
    <source>
        <dbReference type="Proteomes" id="UP000469890"/>
    </source>
</evidence>
<proteinExistence type="inferred from homology"/>
<gene>
    <name evidence="11" type="ORF">FB192DRAFT_1396010</name>
</gene>
<comment type="subcellular location">
    <subcellularLocation>
        <location evidence="1">Golgi apparatus</location>
        <location evidence="1">trans-Golgi network</location>
    </subcellularLocation>
</comment>
<evidence type="ECO:0000256" key="6">
    <source>
        <dbReference type="ARBA" id="ARBA00023034"/>
    </source>
</evidence>
<organism evidence="11 12">
    <name type="scientific">Mucor circinelloides f. lusitanicus</name>
    <name type="common">Mucor racemosus var. lusitanicus</name>
    <dbReference type="NCBI Taxonomy" id="29924"/>
    <lineage>
        <taxon>Eukaryota</taxon>
        <taxon>Fungi</taxon>
        <taxon>Fungi incertae sedis</taxon>
        <taxon>Mucoromycota</taxon>
        <taxon>Mucoromycotina</taxon>
        <taxon>Mucoromycetes</taxon>
        <taxon>Mucorales</taxon>
        <taxon>Mucorineae</taxon>
        <taxon>Mucoraceae</taxon>
        <taxon>Mucor</taxon>
    </lineage>
</organism>
<dbReference type="PANTHER" id="PTHR12965:SF0">
    <property type="entry name" value="VACUOLAR PROTEIN SORTING-ASSOCIATED PROTEIN 54"/>
    <property type="match status" value="1"/>
</dbReference>
<name>A0A8H4BA39_MUCCL</name>
<feature type="domain" description="Vacuolar protein sorting-associated protein 54 N-terminal" evidence="10">
    <location>
        <begin position="326"/>
        <end position="447"/>
    </location>
</feature>
<dbReference type="GO" id="GO:0019905">
    <property type="term" value="F:syntaxin binding"/>
    <property type="evidence" value="ECO:0007669"/>
    <property type="project" value="TreeGrafter"/>
</dbReference>
<feature type="compositionally biased region" description="Polar residues" evidence="8">
    <location>
        <begin position="31"/>
        <end position="69"/>
    </location>
</feature>
<reference evidence="11 12" key="1">
    <citation type="submission" date="2019-09" db="EMBL/GenBank/DDBJ databases">
        <authorList>
            <consortium name="DOE Joint Genome Institute"/>
            <person name="Mondo S.J."/>
            <person name="Navarro-Mendoza M.I."/>
            <person name="Perez-Arques C."/>
            <person name="Panchal S."/>
            <person name="Nicolas F.E."/>
            <person name="Ganguly P."/>
            <person name="Pangilinan J."/>
            <person name="Grigoriev I."/>
            <person name="Heitman J."/>
            <person name="Sanya K."/>
            <person name="Garre V."/>
        </authorList>
    </citation>
    <scope>NUCLEOTIDE SEQUENCE [LARGE SCALE GENOMIC DNA]</scope>
    <source>
        <strain evidence="11 12">MU402</strain>
    </source>
</reference>
<dbReference type="Proteomes" id="UP000469890">
    <property type="component" value="Unassembled WGS sequence"/>
</dbReference>
<evidence type="ECO:0000256" key="3">
    <source>
        <dbReference type="ARBA" id="ARBA00017665"/>
    </source>
</evidence>
<feature type="region of interest" description="Disordered" evidence="8">
    <location>
        <begin position="1033"/>
        <end position="1069"/>
    </location>
</feature>
<dbReference type="InterPro" id="IPR012501">
    <property type="entry name" value="Vps54_C"/>
</dbReference>
<sequence length="1069" mass="118986">MMPNNTAPTRASIDNTRMTRTASGVKLAYLASSQQGNSTSTPALSTQHNSEPNNHANTIPPSPSAHTVNTTTTTHKPLARERPFARDDYNSNTNPNSRPPSIRSATSFGRPLNRFMPGHHARHHSNYSNFSTMSETALPWTTRDIGFNAISGVLNDPAKSKDLSKPNKADIPPVSHAAIPKIKTSDFESYLTHIGPAFERYQQYKLANKDVEDASSYPPTPNTAATAGVPGEDEEAFSPFGRHSAKRTGRNPYSLPQHVLSSESLLDDDAKTPPRELPMIENVPPIFFEPDFLLENPQVFDTVCEGADIIGNSGPNPSISTNSILQEKLSYYLDTVEVHLLGEIENRSSSFFEALSNLQALHQQTLDCVSQIHTIRQNMKQIQETECKDGLEIIRLQVRKRNLEKLHRVTTLVKNIRSAQPMIQILLGQGDYFAALDLIDETRNVLSGKNGSSSDDQEPVDLTSVKALSNFSSQLDEMEKAVGVMMQHDFLSILLSDLSYKIESLDPAAAKQSLLNLAEKVPSADTSNSSLDEKDLKERMTPSALGLLRTNMLTTTLQGYRERLMVEIKDIIRKRYPATTTPSVSSPSDEQQMGNMAKQLKSMPFSSFFQMLLDIFSTLMEAIERASVYHQLLLQIVETQYPNTDFLIQIGKESADIVFSAADLAHVRCGKLIGFRNDQNTLLNPTDFYRLFHVVRAFISQCEMYCGRTCFGLGGTVLSQQKAFVEHFHMERVKQEAQLIENEQWAASEVPSDFQLIVDRICEGKIDSLVHGSAQPEALPAAAGDGSSTKSTKHLIIDGHSYYIVGCSLLILKMFEDYLKCVFNLENMTLEIMQKLVELLKLFNSRVCQVILGAGAMRSAGLKNITAKHLALASQSLAVMIALIPKLKECISGHLTAKQASHLSEFDRIVKDYKNHQGEIHAKLVAIMNERFTAHAKAMQAIQWDEEEPQTGKNANIYMETLVTETVRLHKVLAKYLPVTDLKYVMSQVFESFTTQLLEQIKHADIKTERGKSRLARDAAYFTRRLKSLHHVDPPSNSVMEAVDSIQVSEAEAKEPPAMDTNSTPSDQK</sequence>
<dbReference type="InterPro" id="IPR039745">
    <property type="entry name" value="Vps54"/>
</dbReference>
<feature type="compositionally biased region" description="Basic and acidic residues" evidence="8">
    <location>
        <begin position="78"/>
        <end position="89"/>
    </location>
</feature>
<evidence type="ECO:0000256" key="2">
    <source>
        <dbReference type="ARBA" id="ARBA00009150"/>
    </source>
</evidence>